<feature type="transmembrane region" description="Helical" evidence="12">
    <location>
        <begin position="844"/>
        <end position="867"/>
    </location>
</feature>
<sequence length="920" mass="104820">MESSFISKHERAEIRSMLENATTKRMTRLVTFLFLASCTFVNARTYLNVSGDILLGALFPIHGKGGSGENCGKIKLEDGIQPLEAMLYTLQQINQDPKILPGVRLGALVFDSCDNPSYALEQALNFVKGNASNFSTFHQISKSFIAHSNEFHVQEYECRDKSVPKFSKGGFDKIVAVLADQSSSVTIQVASMLKLFSVPQISYMATSPALSNKKIYPHFFRTIPSDLNQAHAMLEILKQFEWTYVSIVYSDTEYGNHGYETLTSLAYLYSICFSTPQRINKEHFTNEDYDTVIRTIANKTDVRVVVLFAEKSTTLRVLDAAKRLNVGTRFLWIGSDSWSSSNHRDFADLDSSRMGQEMAVLEGALVVQPLSRQLSGFDKYFTNLTLEHEKINPWFREFWQEYHRCGINDTESMNITKEYFYDSCLNESLTLNISMGYKQQKFLHFVRDAIYSMAHALHDMQKEKCGEGYNGICSEMKHIDGIDLTKYLQNVSFKDDAGNKFRFVDVADGPPRYSILNYQRNKDGAYRWIVIGNYTETTAMKYRNQTKGGRKYFPNSTCSRPCESNQVMIREEQDLCCWRCRKCGLYQYKVNDQRCEDCLLGTRPTKDSKRCDSIPEEYIDYYSPWAIVAMVVASIGILLTIYVWFIFRIYGETPVIKASGRELSSLLLLSILASFLMTFAIVAEPITETCAITRFGIGFCYTLCYAALVTKTNRIHRIFNNISHSPRKSRYTSPKSQLLITGILILLEVIVNVILLIRVPPRVKHIYPTRDTKIKICQGLDDRSYIVSLIYPFVLIVICTIYAIKTRKCPEGFNETKHIAFTNYTTMVLWLAFVPLYLVSNSNAIRVVTLALSLSLSGLVQLACLFFPKIYIVLIKPEKNTKELVMAQHRSSSYLPTSATPVVALNGNPFIFHTTKEQKP</sequence>
<dbReference type="Proteomes" id="UP000600918">
    <property type="component" value="Unassembled WGS sequence"/>
</dbReference>
<feature type="transmembrane region" description="Helical" evidence="12">
    <location>
        <begin position="622"/>
        <end position="645"/>
    </location>
</feature>
<keyword evidence="4 12" id="KW-0812">Transmembrane</keyword>
<comment type="subcellular location">
    <subcellularLocation>
        <location evidence="1">Cell membrane</location>
        <topology evidence="1">Multi-pass membrane protein</topology>
    </subcellularLocation>
</comment>
<feature type="domain" description="G-protein coupled receptors family 3 profile" evidence="13">
    <location>
        <begin position="625"/>
        <end position="889"/>
    </location>
</feature>
<organism evidence="14 15">
    <name type="scientific">Vespula pensylvanica</name>
    <name type="common">Western yellow jacket</name>
    <name type="synonym">Wasp</name>
    <dbReference type="NCBI Taxonomy" id="30213"/>
    <lineage>
        <taxon>Eukaryota</taxon>
        <taxon>Metazoa</taxon>
        <taxon>Ecdysozoa</taxon>
        <taxon>Arthropoda</taxon>
        <taxon>Hexapoda</taxon>
        <taxon>Insecta</taxon>
        <taxon>Pterygota</taxon>
        <taxon>Neoptera</taxon>
        <taxon>Endopterygota</taxon>
        <taxon>Hymenoptera</taxon>
        <taxon>Apocrita</taxon>
        <taxon>Aculeata</taxon>
        <taxon>Vespoidea</taxon>
        <taxon>Vespidae</taxon>
        <taxon>Vespinae</taxon>
        <taxon>Vespula</taxon>
    </lineage>
</organism>
<evidence type="ECO:0000256" key="3">
    <source>
        <dbReference type="ARBA" id="ARBA00022475"/>
    </source>
</evidence>
<comment type="similarity">
    <text evidence="2">Belongs to the G-protein coupled receptor 3 family.</text>
</comment>
<dbReference type="InterPro" id="IPR000162">
    <property type="entry name" value="GPCR_3_mtglu_rcpt"/>
</dbReference>
<feature type="transmembrane region" description="Helical" evidence="12">
    <location>
        <begin position="666"/>
        <end position="686"/>
    </location>
</feature>
<keyword evidence="9" id="KW-0325">Glycoprotein</keyword>
<dbReference type="PROSITE" id="PS00980">
    <property type="entry name" value="G_PROTEIN_RECEP_F3_2"/>
    <property type="match status" value="1"/>
</dbReference>
<dbReference type="PROSITE" id="PS50259">
    <property type="entry name" value="G_PROTEIN_RECEP_F3_4"/>
    <property type="match status" value="1"/>
</dbReference>
<dbReference type="EMBL" id="JACSDY010000022">
    <property type="protein sequence ID" value="KAF7392240.1"/>
    <property type="molecule type" value="Genomic_DNA"/>
</dbReference>
<dbReference type="InterPro" id="IPR000337">
    <property type="entry name" value="GPCR_3"/>
</dbReference>
<dbReference type="Pfam" id="PF00003">
    <property type="entry name" value="7tm_3"/>
    <property type="match status" value="1"/>
</dbReference>
<dbReference type="CDD" id="cd06362">
    <property type="entry name" value="PBP1_mGluR"/>
    <property type="match status" value="1"/>
</dbReference>
<reference evidence="14" key="1">
    <citation type="journal article" date="2020" name="G3 (Bethesda)">
        <title>High-Quality Assemblies for Three Invasive Social Wasps from the &lt;i&gt;Vespula&lt;/i&gt; Genus.</title>
        <authorList>
            <person name="Harrop T.W.R."/>
            <person name="Guhlin J."/>
            <person name="McLaughlin G.M."/>
            <person name="Permina E."/>
            <person name="Stockwell P."/>
            <person name="Gilligan J."/>
            <person name="Le Lec M.F."/>
            <person name="Gruber M.A.M."/>
            <person name="Quinn O."/>
            <person name="Lovegrove M."/>
            <person name="Duncan E.J."/>
            <person name="Remnant E.J."/>
            <person name="Van Eeckhoven J."/>
            <person name="Graham B."/>
            <person name="Knapp R.A."/>
            <person name="Langford K.W."/>
            <person name="Kronenberg Z."/>
            <person name="Press M.O."/>
            <person name="Eacker S.M."/>
            <person name="Wilson-Rankin E.E."/>
            <person name="Purcell J."/>
            <person name="Lester P.J."/>
            <person name="Dearden P.K."/>
        </authorList>
    </citation>
    <scope>NUCLEOTIDE SEQUENCE</scope>
    <source>
        <strain evidence="14">Volc-1</strain>
    </source>
</reference>
<dbReference type="InterPro" id="IPR038550">
    <property type="entry name" value="GPCR_3_9-Cys_sf"/>
</dbReference>
<keyword evidence="7 12" id="KW-0472">Membrane</keyword>
<dbReference type="InterPro" id="IPR017978">
    <property type="entry name" value="GPCR_3_C"/>
</dbReference>
<evidence type="ECO:0000256" key="8">
    <source>
        <dbReference type="ARBA" id="ARBA00023170"/>
    </source>
</evidence>
<evidence type="ECO:0000256" key="1">
    <source>
        <dbReference type="ARBA" id="ARBA00004651"/>
    </source>
</evidence>
<dbReference type="GO" id="GO:0005886">
    <property type="term" value="C:plasma membrane"/>
    <property type="evidence" value="ECO:0007669"/>
    <property type="project" value="UniProtKB-SubCell"/>
</dbReference>
<comment type="function">
    <text evidence="11">G-protein coupled receptor for glutamate. Ligand binding causes a conformation change that triggers signaling via guanine nucleotide-binding proteins (G proteins) and modulates the activity of down-stream effectors.</text>
</comment>
<evidence type="ECO:0000313" key="15">
    <source>
        <dbReference type="Proteomes" id="UP000600918"/>
    </source>
</evidence>
<evidence type="ECO:0000256" key="12">
    <source>
        <dbReference type="SAM" id="Phobius"/>
    </source>
</evidence>
<evidence type="ECO:0000256" key="4">
    <source>
        <dbReference type="ARBA" id="ARBA00022692"/>
    </source>
</evidence>
<evidence type="ECO:0000256" key="6">
    <source>
        <dbReference type="ARBA" id="ARBA00023040"/>
    </source>
</evidence>
<dbReference type="AlphaFoldDB" id="A0A834N1C8"/>
<keyword evidence="10" id="KW-0807">Transducer</keyword>
<evidence type="ECO:0000313" key="14">
    <source>
        <dbReference type="EMBL" id="KAF7392240.1"/>
    </source>
</evidence>
<dbReference type="PRINTS" id="PR00593">
    <property type="entry name" value="MTABOTROPICR"/>
</dbReference>
<dbReference type="Gene3D" id="3.40.50.2300">
    <property type="match status" value="2"/>
</dbReference>
<dbReference type="InterPro" id="IPR050726">
    <property type="entry name" value="mGluR"/>
</dbReference>
<dbReference type="InterPro" id="IPR028082">
    <property type="entry name" value="Peripla_BP_I"/>
</dbReference>
<keyword evidence="6" id="KW-0297">G-protein coupled receptor</keyword>
<keyword evidence="8" id="KW-0675">Receptor</keyword>
<dbReference type="PANTHER" id="PTHR24060">
    <property type="entry name" value="METABOTROPIC GLUTAMATE RECEPTOR"/>
    <property type="match status" value="1"/>
</dbReference>
<evidence type="ECO:0000256" key="11">
    <source>
        <dbReference type="ARBA" id="ARBA00054813"/>
    </source>
</evidence>
<dbReference type="Pfam" id="PF01094">
    <property type="entry name" value="ANF_receptor"/>
    <property type="match status" value="1"/>
</dbReference>
<dbReference type="InterPro" id="IPR001828">
    <property type="entry name" value="ANF_lig-bd_rcpt"/>
</dbReference>
<evidence type="ECO:0000256" key="9">
    <source>
        <dbReference type="ARBA" id="ARBA00023180"/>
    </source>
</evidence>
<evidence type="ECO:0000259" key="13">
    <source>
        <dbReference type="PROSITE" id="PS50259"/>
    </source>
</evidence>
<evidence type="ECO:0000256" key="10">
    <source>
        <dbReference type="ARBA" id="ARBA00023224"/>
    </source>
</evidence>
<feature type="transmembrane region" description="Helical" evidence="12">
    <location>
        <begin position="738"/>
        <end position="757"/>
    </location>
</feature>
<dbReference type="FunFam" id="3.40.50.2300:FF:000145">
    <property type="entry name" value="Glutamate receptor, metabotropic"/>
    <property type="match status" value="1"/>
</dbReference>
<dbReference type="InterPro" id="IPR017979">
    <property type="entry name" value="GPCR_3_CS"/>
</dbReference>
<feature type="transmembrane region" description="Helical" evidence="12">
    <location>
        <begin position="785"/>
        <end position="804"/>
    </location>
</feature>
<protein>
    <recommendedName>
        <fullName evidence="13">G-protein coupled receptors family 3 profile domain-containing protein</fullName>
    </recommendedName>
</protein>
<gene>
    <name evidence="14" type="ORF">H0235_017239</name>
</gene>
<proteinExistence type="inferred from homology"/>
<evidence type="ECO:0000256" key="5">
    <source>
        <dbReference type="ARBA" id="ARBA00022989"/>
    </source>
</evidence>
<dbReference type="SUPFAM" id="SSF53822">
    <property type="entry name" value="Periplasmic binding protein-like I"/>
    <property type="match status" value="1"/>
</dbReference>
<dbReference type="Gene3D" id="2.10.50.30">
    <property type="entry name" value="GPCR, family 3, nine cysteines domain"/>
    <property type="match status" value="1"/>
</dbReference>
<feature type="transmembrane region" description="Helical" evidence="12">
    <location>
        <begin position="692"/>
        <end position="710"/>
    </location>
</feature>
<keyword evidence="15" id="KW-1185">Reference proteome</keyword>
<comment type="caution">
    <text evidence="14">The sequence shown here is derived from an EMBL/GenBank/DDBJ whole genome shotgun (WGS) entry which is preliminary data.</text>
</comment>
<evidence type="ECO:0000256" key="2">
    <source>
        <dbReference type="ARBA" id="ARBA00007242"/>
    </source>
</evidence>
<evidence type="ECO:0000256" key="7">
    <source>
        <dbReference type="ARBA" id="ARBA00023136"/>
    </source>
</evidence>
<keyword evidence="5 12" id="KW-1133">Transmembrane helix</keyword>
<name>A0A834N1C8_VESPE</name>
<dbReference type="GO" id="GO:0004930">
    <property type="term" value="F:G protein-coupled receptor activity"/>
    <property type="evidence" value="ECO:0007669"/>
    <property type="project" value="UniProtKB-KW"/>
</dbReference>
<dbReference type="CDD" id="cd15045">
    <property type="entry name" value="7tmC_mGluRs"/>
    <property type="match status" value="1"/>
</dbReference>
<dbReference type="PRINTS" id="PR00248">
    <property type="entry name" value="GPCRMGR"/>
</dbReference>
<dbReference type="FunFam" id="2.10.50.30:FF:000001">
    <property type="entry name" value="metabotropic glutamate receptor 1"/>
    <property type="match status" value="1"/>
</dbReference>
<keyword evidence="3" id="KW-1003">Cell membrane</keyword>
<feature type="transmembrane region" description="Helical" evidence="12">
    <location>
        <begin position="816"/>
        <end position="838"/>
    </location>
</feature>
<accession>A0A834N1C8</accession>